<dbReference type="RefSeq" id="WP_141371940.1">
    <property type="nucleotide sequence ID" value="NZ_BJLR01000006.1"/>
</dbReference>
<sequence>MIDGELGAFLRSRREALAPADAGLPDGPRRRTPGLRRSELATLAQVSVEYLTRLEQGRDTRPSAQVLGALADALRLTVADRAHLQELVAQTHGPQLCPGGRPPSARTVRPTVQALLDTLTTPAYVLDPRADLLAWNDAFDRLARPLGMLDGERPNLLWYALADERARDVYPDWDDVVDQGVADLHEHRRGDPSTDVLAERLARTVGEPFAARWRRRPLAGVRSGVRAVQHPRVGLLRLAFETLTLPDADHQRLVVHLPADAATAVGLDRLAGREPGALRSVGS</sequence>
<dbReference type="GO" id="GO:0003677">
    <property type="term" value="F:DNA binding"/>
    <property type="evidence" value="ECO:0007669"/>
    <property type="project" value="InterPro"/>
</dbReference>
<dbReference type="EMBL" id="BJLR01000006">
    <property type="protein sequence ID" value="GEA86537.1"/>
    <property type="molecule type" value="Genomic_DNA"/>
</dbReference>
<dbReference type="InterPro" id="IPR041413">
    <property type="entry name" value="MLTR_LBD"/>
</dbReference>
<keyword evidence="3" id="KW-1185">Reference proteome</keyword>
<dbReference type="AlphaFoldDB" id="A0A4Y3KRH0"/>
<feature type="domain" description="HTH cro/C1-type" evidence="1">
    <location>
        <begin position="34"/>
        <end position="81"/>
    </location>
</feature>
<proteinExistence type="predicted"/>
<evidence type="ECO:0000313" key="3">
    <source>
        <dbReference type="Proteomes" id="UP000317046"/>
    </source>
</evidence>
<dbReference type="Proteomes" id="UP000317046">
    <property type="component" value="Unassembled WGS sequence"/>
</dbReference>
<dbReference type="SMART" id="SM00530">
    <property type="entry name" value="HTH_XRE"/>
    <property type="match status" value="1"/>
</dbReference>
<dbReference type="Pfam" id="PF17765">
    <property type="entry name" value="MLTR_LBD"/>
    <property type="match status" value="1"/>
</dbReference>
<comment type="caution">
    <text evidence="2">The sequence shown here is derived from an EMBL/GenBank/DDBJ whole genome shotgun (WGS) entry which is preliminary data.</text>
</comment>
<dbReference type="Pfam" id="PF13560">
    <property type="entry name" value="HTH_31"/>
    <property type="match status" value="1"/>
</dbReference>
<dbReference type="InterPro" id="IPR010982">
    <property type="entry name" value="Lambda_DNA-bd_dom_sf"/>
</dbReference>
<name>A0A4Y3KRH0_9CELL</name>
<gene>
    <name evidence="2" type="ORF">CCE01nite_04860</name>
</gene>
<dbReference type="PROSITE" id="PS50943">
    <property type="entry name" value="HTH_CROC1"/>
    <property type="match status" value="1"/>
</dbReference>
<accession>A0A4Y3KRH0</accession>
<dbReference type="PANTHER" id="PTHR35010:SF2">
    <property type="entry name" value="BLL4672 PROTEIN"/>
    <property type="match status" value="1"/>
</dbReference>
<organism evidence="2 3">
    <name type="scientific">Cellulomonas cellasea</name>
    <dbReference type="NCBI Taxonomy" id="43670"/>
    <lineage>
        <taxon>Bacteria</taxon>
        <taxon>Bacillati</taxon>
        <taxon>Actinomycetota</taxon>
        <taxon>Actinomycetes</taxon>
        <taxon>Micrococcales</taxon>
        <taxon>Cellulomonadaceae</taxon>
        <taxon>Cellulomonas</taxon>
    </lineage>
</organism>
<dbReference type="InterPro" id="IPR001387">
    <property type="entry name" value="Cro/C1-type_HTH"/>
</dbReference>
<dbReference type="CDD" id="cd00093">
    <property type="entry name" value="HTH_XRE"/>
    <property type="match status" value="1"/>
</dbReference>
<evidence type="ECO:0000313" key="2">
    <source>
        <dbReference type="EMBL" id="GEA86537.1"/>
    </source>
</evidence>
<dbReference type="Gene3D" id="1.10.260.40">
    <property type="entry name" value="lambda repressor-like DNA-binding domains"/>
    <property type="match status" value="1"/>
</dbReference>
<protein>
    <submittedName>
        <fullName evidence="2">Transcriptional regulator</fullName>
    </submittedName>
</protein>
<reference evidence="2" key="1">
    <citation type="submission" date="2019-06" db="EMBL/GenBank/DDBJ databases">
        <title>Whole genome shotgun sequence of Cellulomonas cellasea NBRC 3753.</title>
        <authorList>
            <person name="Hosoyama A."/>
            <person name="Uohara A."/>
            <person name="Ohji S."/>
            <person name="Ichikawa N."/>
        </authorList>
    </citation>
    <scope>NUCLEOTIDE SEQUENCE [LARGE SCALE GENOMIC DNA]</scope>
    <source>
        <strain evidence="2">NBRC 3753</strain>
    </source>
</reference>
<evidence type="ECO:0000259" key="1">
    <source>
        <dbReference type="PROSITE" id="PS50943"/>
    </source>
</evidence>
<dbReference type="PANTHER" id="PTHR35010">
    <property type="entry name" value="BLL4672 PROTEIN-RELATED"/>
    <property type="match status" value="1"/>
</dbReference>
<dbReference type="Gene3D" id="3.30.450.180">
    <property type="match status" value="1"/>
</dbReference>
<dbReference type="SUPFAM" id="SSF47413">
    <property type="entry name" value="lambda repressor-like DNA-binding domains"/>
    <property type="match status" value="1"/>
</dbReference>